<dbReference type="EMBL" id="BRXY01000263">
    <property type="protein sequence ID" value="GMH81955.1"/>
    <property type="molecule type" value="Genomic_DNA"/>
</dbReference>
<dbReference type="InterPro" id="IPR018247">
    <property type="entry name" value="EF_Hand_1_Ca_BS"/>
</dbReference>
<feature type="domain" description="EF-hand" evidence="3">
    <location>
        <begin position="176"/>
        <end position="202"/>
    </location>
</feature>
<dbReference type="SUPFAM" id="SSF47473">
    <property type="entry name" value="EF-hand"/>
    <property type="match status" value="1"/>
</dbReference>
<evidence type="ECO:0000259" key="3">
    <source>
        <dbReference type="PROSITE" id="PS50222"/>
    </source>
</evidence>
<sequence>MKGVSIICLLWTALSLASSSTASQQGGYDDYAEEDNLYTNYAQAAAIKGQGRGRLPLVFAGVTGFVLSKFHSGRAVKKLKKKHAKEQKQLYTQYYNDVYKMQEQINDYAYQASQYKQLAIQVQEEAELESMQRDYDEFKQPDLDGDDRISRGEFNLYVKNYLSNYPGLSEADYPRFDDFDHDRDGSISFQEYAQQMALMVQQADMEAQYGGGSQAKAQAMGSMLNEGTKKGGFNQQDLYQNYR</sequence>
<dbReference type="PROSITE" id="PS00018">
    <property type="entry name" value="EF_HAND_1"/>
    <property type="match status" value="2"/>
</dbReference>
<keyword evidence="2" id="KW-0732">Signal</keyword>
<accession>A0A9W7B9B0</accession>
<evidence type="ECO:0000313" key="4">
    <source>
        <dbReference type="EMBL" id="GMH81955.1"/>
    </source>
</evidence>
<dbReference type="Pfam" id="PF13202">
    <property type="entry name" value="EF-hand_5"/>
    <property type="match status" value="1"/>
</dbReference>
<protein>
    <recommendedName>
        <fullName evidence="3">EF-hand domain-containing protein</fullName>
    </recommendedName>
</protein>
<organism evidence="4 5">
    <name type="scientific">Triparma strigata</name>
    <dbReference type="NCBI Taxonomy" id="1606541"/>
    <lineage>
        <taxon>Eukaryota</taxon>
        <taxon>Sar</taxon>
        <taxon>Stramenopiles</taxon>
        <taxon>Ochrophyta</taxon>
        <taxon>Bolidophyceae</taxon>
        <taxon>Parmales</taxon>
        <taxon>Triparmaceae</taxon>
        <taxon>Triparma</taxon>
    </lineage>
</organism>
<name>A0A9W7B9B0_9STRA</name>
<dbReference type="Proteomes" id="UP001165085">
    <property type="component" value="Unassembled WGS sequence"/>
</dbReference>
<gene>
    <name evidence="4" type="ORF">TrST_g5846</name>
</gene>
<evidence type="ECO:0000313" key="5">
    <source>
        <dbReference type="Proteomes" id="UP001165085"/>
    </source>
</evidence>
<dbReference type="GO" id="GO:0005509">
    <property type="term" value="F:calcium ion binding"/>
    <property type="evidence" value="ECO:0007669"/>
    <property type="project" value="InterPro"/>
</dbReference>
<feature type="signal peptide" evidence="2">
    <location>
        <begin position="1"/>
        <end position="22"/>
    </location>
</feature>
<feature type="chain" id="PRO_5040823974" description="EF-hand domain-containing protein" evidence="2">
    <location>
        <begin position="23"/>
        <end position="243"/>
    </location>
</feature>
<dbReference type="InterPro" id="IPR011992">
    <property type="entry name" value="EF-hand-dom_pair"/>
</dbReference>
<keyword evidence="5" id="KW-1185">Reference proteome</keyword>
<dbReference type="Gene3D" id="1.10.238.10">
    <property type="entry name" value="EF-hand"/>
    <property type="match status" value="1"/>
</dbReference>
<dbReference type="OrthoDB" id="293868at2759"/>
<keyword evidence="1" id="KW-0106">Calcium</keyword>
<proteinExistence type="predicted"/>
<evidence type="ECO:0000256" key="2">
    <source>
        <dbReference type="SAM" id="SignalP"/>
    </source>
</evidence>
<evidence type="ECO:0000256" key="1">
    <source>
        <dbReference type="ARBA" id="ARBA00022837"/>
    </source>
</evidence>
<comment type="caution">
    <text evidence="4">The sequence shown here is derived from an EMBL/GenBank/DDBJ whole genome shotgun (WGS) entry which is preliminary data.</text>
</comment>
<reference evidence="5" key="1">
    <citation type="journal article" date="2023" name="Commun. Biol.">
        <title>Genome analysis of Parmales, the sister group of diatoms, reveals the evolutionary specialization of diatoms from phago-mixotrophs to photoautotrophs.</title>
        <authorList>
            <person name="Ban H."/>
            <person name="Sato S."/>
            <person name="Yoshikawa S."/>
            <person name="Yamada K."/>
            <person name="Nakamura Y."/>
            <person name="Ichinomiya M."/>
            <person name="Sato N."/>
            <person name="Blanc-Mathieu R."/>
            <person name="Endo H."/>
            <person name="Kuwata A."/>
            <person name="Ogata H."/>
        </authorList>
    </citation>
    <scope>NUCLEOTIDE SEQUENCE [LARGE SCALE GENOMIC DNA]</scope>
    <source>
        <strain evidence="5">NIES 3701</strain>
    </source>
</reference>
<dbReference type="AlphaFoldDB" id="A0A9W7B9B0"/>
<dbReference type="PROSITE" id="PS50222">
    <property type="entry name" value="EF_HAND_2"/>
    <property type="match status" value="1"/>
</dbReference>
<dbReference type="InterPro" id="IPR002048">
    <property type="entry name" value="EF_hand_dom"/>
</dbReference>